<sequence length="550" mass="59627">MASEATGWPRQLPAYLHGYQVSLPQSLMPYTAPNQDDNSSASAQQLQSLSLQTGSASQDGQLLSAQHSDSAAADKVSQWNTAPQVSAYPSLPTLCGRPPYSALSECSRQSHTLIDYCLSELAQFYSSNIPDISNCDNANMPTPGSTSTAPSASTQNSITSHCTPCIAAATCYYCAEHDPVAKLPARLEQICPDQQCSNDCDEETLWCLKFLLNYGADPVLIDSAGFSPVHYAAAHGKKHNLKLAYNGYSEALQVLLETMVHVDVQDSGGRTALYLACLQGHCRCVEVLLLHEASCSIREDIYRWTPLHIAAAKGQADCLLKLLKQAEQNDVINLKDKQGRTPLMLATRGSNTDCVNMLLERGSKPDTGERRNHTALHYAAVVGSEQCVSALLVHGAFILCRDFHGRSPLHLAASCGHARILLLLLEAAALSDPLDSLLDYRGYTPAHWAAYHDVLLHQARADFSVLDMNRNTALHLACRGVMWPLSPLHIAARNGLVTVVEVLLTRGARVLAKDEDGCTPALACAPNKDVADCLALIVSTMKFFFSQALR</sequence>
<dbReference type="Proteomes" id="UP000324632">
    <property type="component" value="Chromosome 19"/>
</dbReference>
<feature type="repeat" description="ANK" evidence="3">
    <location>
        <begin position="338"/>
        <end position="370"/>
    </location>
</feature>
<keyword evidence="6" id="KW-1185">Reference proteome</keyword>
<feature type="repeat" description="ANK" evidence="3">
    <location>
        <begin position="486"/>
        <end position="515"/>
    </location>
</feature>
<evidence type="ECO:0000256" key="1">
    <source>
        <dbReference type="ARBA" id="ARBA00022737"/>
    </source>
</evidence>
<proteinExistence type="predicted"/>
<gene>
    <name evidence="5" type="ORF">E1301_Tti018757</name>
</gene>
<evidence type="ECO:0000256" key="2">
    <source>
        <dbReference type="ARBA" id="ARBA00023043"/>
    </source>
</evidence>
<dbReference type="PROSITE" id="PS50297">
    <property type="entry name" value="ANK_REP_REGION"/>
    <property type="match status" value="4"/>
</dbReference>
<dbReference type="SUPFAM" id="SSF48403">
    <property type="entry name" value="Ankyrin repeat"/>
    <property type="match status" value="1"/>
</dbReference>
<dbReference type="Pfam" id="PF12796">
    <property type="entry name" value="Ank_2"/>
    <property type="match status" value="2"/>
</dbReference>
<dbReference type="InterPro" id="IPR051165">
    <property type="entry name" value="Multifunctional_ANK_Repeat"/>
</dbReference>
<dbReference type="AlphaFoldDB" id="A0A5A9NI03"/>
<keyword evidence="2 3" id="KW-0040">ANK repeat</keyword>
<dbReference type="PROSITE" id="PS50088">
    <property type="entry name" value="ANK_REPEAT"/>
    <property type="match status" value="5"/>
</dbReference>
<dbReference type="PRINTS" id="PR01415">
    <property type="entry name" value="ANKYRIN"/>
</dbReference>
<evidence type="ECO:0000313" key="6">
    <source>
        <dbReference type="Proteomes" id="UP000324632"/>
    </source>
</evidence>
<feature type="compositionally biased region" description="Low complexity" evidence="4">
    <location>
        <begin position="39"/>
        <end position="58"/>
    </location>
</feature>
<dbReference type="SMART" id="SM00248">
    <property type="entry name" value="ANK"/>
    <property type="match status" value="7"/>
</dbReference>
<feature type="repeat" description="ANK" evidence="3">
    <location>
        <begin position="371"/>
        <end position="403"/>
    </location>
</feature>
<keyword evidence="1" id="KW-0677">Repeat</keyword>
<dbReference type="EMBL" id="SOYY01000019">
    <property type="protein sequence ID" value="KAA0708087.1"/>
    <property type="molecule type" value="Genomic_DNA"/>
</dbReference>
<dbReference type="PANTHER" id="PTHR24123:SF33">
    <property type="entry name" value="PROTEIN HOS4"/>
    <property type="match status" value="1"/>
</dbReference>
<feature type="repeat" description="ANK" evidence="3">
    <location>
        <begin position="404"/>
        <end position="436"/>
    </location>
</feature>
<feature type="compositionally biased region" description="Polar residues" evidence="4">
    <location>
        <begin position="59"/>
        <end position="69"/>
    </location>
</feature>
<dbReference type="InterPro" id="IPR036770">
    <property type="entry name" value="Ankyrin_rpt-contain_sf"/>
</dbReference>
<dbReference type="Pfam" id="PF00023">
    <property type="entry name" value="Ank"/>
    <property type="match status" value="2"/>
</dbReference>
<evidence type="ECO:0000256" key="3">
    <source>
        <dbReference type="PROSITE-ProRule" id="PRU00023"/>
    </source>
</evidence>
<evidence type="ECO:0000256" key="4">
    <source>
        <dbReference type="SAM" id="MobiDB-lite"/>
    </source>
</evidence>
<feature type="region of interest" description="Disordered" evidence="4">
    <location>
        <begin position="28"/>
        <end position="69"/>
    </location>
</feature>
<feature type="repeat" description="ANK" evidence="3">
    <location>
        <begin position="268"/>
        <end position="300"/>
    </location>
</feature>
<name>A0A5A9NI03_9TELE</name>
<dbReference type="Gene3D" id="1.25.40.20">
    <property type="entry name" value="Ankyrin repeat-containing domain"/>
    <property type="match status" value="4"/>
</dbReference>
<protein>
    <submittedName>
        <fullName evidence="5">Serine/threonine-protein phosphatase 6 regulatory ankyrin repeat subunit C</fullName>
    </submittedName>
</protein>
<reference evidence="5 6" key="1">
    <citation type="journal article" date="2019" name="Mol. Ecol. Resour.">
        <title>Chromosome-level genome assembly of Triplophysa tibetana, a fish adapted to the harsh high-altitude environment of the Tibetan Plateau.</title>
        <authorList>
            <person name="Yang X."/>
            <person name="Liu H."/>
            <person name="Ma Z."/>
            <person name="Zou Y."/>
            <person name="Zou M."/>
            <person name="Mao Y."/>
            <person name="Li X."/>
            <person name="Wang H."/>
            <person name="Chen T."/>
            <person name="Wang W."/>
            <person name="Yang R."/>
        </authorList>
    </citation>
    <scope>NUCLEOTIDE SEQUENCE [LARGE SCALE GENOMIC DNA]</scope>
    <source>
        <strain evidence="5">TTIB1903HZAU</strain>
        <tissue evidence="5">Muscle</tissue>
    </source>
</reference>
<dbReference type="PANTHER" id="PTHR24123">
    <property type="entry name" value="ANKYRIN REPEAT-CONTAINING"/>
    <property type="match status" value="1"/>
</dbReference>
<organism evidence="5 6">
    <name type="scientific">Triplophysa tibetana</name>
    <dbReference type="NCBI Taxonomy" id="1572043"/>
    <lineage>
        <taxon>Eukaryota</taxon>
        <taxon>Metazoa</taxon>
        <taxon>Chordata</taxon>
        <taxon>Craniata</taxon>
        <taxon>Vertebrata</taxon>
        <taxon>Euteleostomi</taxon>
        <taxon>Actinopterygii</taxon>
        <taxon>Neopterygii</taxon>
        <taxon>Teleostei</taxon>
        <taxon>Ostariophysi</taxon>
        <taxon>Cypriniformes</taxon>
        <taxon>Nemacheilidae</taxon>
        <taxon>Triplophysa</taxon>
    </lineage>
</organism>
<dbReference type="InterPro" id="IPR002110">
    <property type="entry name" value="Ankyrin_rpt"/>
</dbReference>
<accession>A0A5A9NI03</accession>
<evidence type="ECO:0000313" key="5">
    <source>
        <dbReference type="EMBL" id="KAA0708087.1"/>
    </source>
</evidence>
<comment type="caution">
    <text evidence="5">The sequence shown here is derived from an EMBL/GenBank/DDBJ whole genome shotgun (WGS) entry which is preliminary data.</text>
</comment>